<keyword evidence="3 6" id="KW-1133">Transmembrane helix</keyword>
<evidence type="ECO:0000256" key="4">
    <source>
        <dbReference type="ARBA" id="ARBA00023136"/>
    </source>
</evidence>
<feature type="compositionally biased region" description="Basic and acidic residues" evidence="5">
    <location>
        <begin position="31"/>
        <end position="51"/>
    </location>
</feature>
<proteinExistence type="predicted"/>
<evidence type="ECO:0008006" key="9">
    <source>
        <dbReference type="Google" id="ProtNLM"/>
    </source>
</evidence>
<dbReference type="Pfam" id="PF01544">
    <property type="entry name" value="CorA"/>
    <property type="match status" value="1"/>
</dbReference>
<evidence type="ECO:0000256" key="3">
    <source>
        <dbReference type="ARBA" id="ARBA00022989"/>
    </source>
</evidence>
<feature type="region of interest" description="Disordered" evidence="5">
    <location>
        <begin position="18"/>
        <end position="72"/>
    </location>
</feature>
<dbReference type="Gene3D" id="1.20.58.340">
    <property type="entry name" value="Magnesium transport protein CorA, transmembrane region"/>
    <property type="match status" value="1"/>
</dbReference>
<feature type="transmembrane region" description="Helical" evidence="6">
    <location>
        <begin position="551"/>
        <end position="572"/>
    </location>
</feature>
<organism evidence="7 8">
    <name type="scientific">Sporormia fimetaria CBS 119925</name>
    <dbReference type="NCBI Taxonomy" id="1340428"/>
    <lineage>
        <taxon>Eukaryota</taxon>
        <taxon>Fungi</taxon>
        <taxon>Dikarya</taxon>
        <taxon>Ascomycota</taxon>
        <taxon>Pezizomycotina</taxon>
        <taxon>Dothideomycetes</taxon>
        <taxon>Pleosporomycetidae</taxon>
        <taxon>Pleosporales</taxon>
        <taxon>Sporormiaceae</taxon>
        <taxon>Sporormia</taxon>
    </lineage>
</organism>
<reference evidence="7" key="1">
    <citation type="journal article" date="2020" name="Stud. Mycol.">
        <title>101 Dothideomycetes genomes: a test case for predicting lifestyles and emergence of pathogens.</title>
        <authorList>
            <person name="Haridas S."/>
            <person name="Albert R."/>
            <person name="Binder M."/>
            <person name="Bloem J."/>
            <person name="Labutti K."/>
            <person name="Salamov A."/>
            <person name="Andreopoulos B."/>
            <person name="Baker S."/>
            <person name="Barry K."/>
            <person name="Bills G."/>
            <person name="Bluhm B."/>
            <person name="Cannon C."/>
            <person name="Castanera R."/>
            <person name="Culley D."/>
            <person name="Daum C."/>
            <person name="Ezra D."/>
            <person name="Gonzalez J."/>
            <person name="Henrissat B."/>
            <person name="Kuo A."/>
            <person name="Liang C."/>
            <person name="Lipzen A."/>
            <person name="Lutzoni F."/>
            <person name="Magnuson J."/>
            <person name="Mondo S."/>
            <person name="Nolan M."/>
            <person name="Ohm R."/>
            <person name="Pangilinan J."/>
            <person name="Park H.-J."/>
            <person name="Ramirez L."/>
            <person name="Alfaro M."/>
            <person name="Sun H."/>
            <person name="Tritt A."/>
            <person name="Yoshinaga Y."/>
            <person name="Zwiers L.-H."/>
            <person name="Turgeon B."/>
            <person name="Goodwin S."/>
            <person name="Spatafora J."/>
            <person name="Crous P."/>
            <person name="Grigoriev I."/>
        </authorList>
    </citation>
    <scope>NUCLEOTIDE SEQUENCE</scope>
    <source>
        <strain evidence="7">CBS 119925</strain>
    </source>
</reference>
<evidence type="ECO:0000256" key="6">
    <source>
        <dbReference type="SAM" id="Phobius"/>
    </source>
</evidence>
<dbReference type="PANTHER" id="PTHR47685">
    <property type="entry name" value="MAGNESIUM TRANSPORT PROTEIN CORA"/>
    <property type="match status" value="1"/>
</dbReference>
<dbReference type="AlphaFoldDB" id="A0A6A6VGV7"/>
<keyword evidence="4 6" id="KW-0472">Membrane</keyword>
<evidence type="ECO:0000313" key="7">
    <source>
        <dbReference type="EMBL" id="KAF2748337.1"/>
    </source>
</evidence>
<keyword evidence="8" id="KW-1185">Reference proteome</keyword>
<protein>
    <recommendedName>
        <fullName evidence="9">Cora-domain-containing protein</fullName>
    </recommendedName>
</protein>
<feature type="transmembrane region" description="Helical" evidence="6">
    <location>
        <begin position="522"/>
        <end position="545"/>
    </location>
</feature>
<dbReference type="PANTHER" id="PTHR47685:SF1">
    <property type="entry name" value="MAGNESIUM TRANSPORT PROTEIN CORA"/>
    <property type="match status" value="1"/>
</dbReference>
<dbReference type="InterPro" id="IPR050829">
    <property type="entry name" value="CorA_MIT"/>
</dbReference>
<evidence type="ECO:0000313" key="8">
    <source>
        <dbReference type="Proteomes" id="UP000799440"/>
    </source>
</evidence>
<sequence length="709" mass="81512">MSIEELRNQLDTLQRSHDELLRHISTPSGSKRSDLDARPLRRIKTRDERAGRNGFDSSSSESDDSEGGEEAEHFVDQPLPSHSFDHEDLRAHLKTYDWTQPGLEILSGLFTAPGRLRTPSLFPVHPGPAEDRSHYSHFQVYDVCSNGTVEAVEPPVQANPMSRATEIWHMIREVGSPTSQDRKPVGRITIAREPAPVLFAALHLTLSNAFDMDELFSHLISTDPCSAHMQRAFSPSELRQRTFFFSFEYYTIIGEDCKPMSWQLSTRPQAIQSGHIPITRCGSIVALSLYDSSPRRLRTRGRRGQAREGWVRDVWSPWQVAVIECFPDWKATTDTFESGHRYLNGPDAFLTALLTEFRDARKRFDEIYRRISKLVIPPAGFLFEGRLRDERLFEDGVYRWTRRYFFAHQTLGSVNDCIKSMIDAFEDTFTEDVWQGRSTAFWPLFEEELERNQHWRQRLRYLRTHFNREMKELRTLIKENNERRAEIRTLQDHLFSGTSIQESRKSVELTDITVQQGRNIKLLTLVNMIFVPLTFVTSVFGMTNMDTEPQFWQFGITLATVCVPFFLLIGFLNTDSGYRMFIEKTKALWLWLRPKKHVDVASESKQGKAEFLPTPMNRTLTTEDGMRRRLGQAGVQGRERSGSETHPNIRRIIKAAGEKTGSGNIGKQSDEVYTGDGHIGESARLRNVVIDIEPGTKENGEQYRLVAQT</sequence>
<evidence type="ECO:0000256" key="1">
    <source>
        <dbReference type="ARBA" id="ARBA00004141"/>
    </source>
</evidence>
<accession>A0A6A6VGV7</accession>
<dbReference type="EMBL" id="MU006569">
    <property type="protein sequence ID" value="KAF2748337.1"/>
    <property type="molecule type" value="Genomic_DNA"/>
</dbReference>
<evidence type="ECO:0000256" key="2">
    <source>
        <dbReference type="ARBA" id="ARBA00022692"/>
    </source>
</evidence>
<evidence type="ECO:0000256" key="5">
    <source>
        <dbReference type="SAM" id="MobiDB-lite"/>
    </source>
</evidence>
<dbReference type="SUPFAM" id="SSF144083">
    <property type="entry name" value="Magnesium transport protein CorA, transmembrane region"/>
    <property type="match status" value="1"/>
</dbReference>
<keyword evidence="2 6" id="KW-0812">Transmembrane</keyword>
<dbReference type="OrthoDB" id="426293at2759"/>
<dbReference type="InterPro" id="IPR002523">
    <property type="entry name" value="MgTranspt_CorA/ZnTranspt_ZntB"/>
</dbReference>
<dbReference type="GO" id="GO:0016020">
    <property type="term" value="C:membrane"/>
    <property type="evidence" value="ECO:0007669"/>
    <property type="project" value="UniProtKB-SubCell"/>
</dbReference>
<dbReference type="GO" id="GO:0046873">
    <property type="term" value="F:metal ion transmembrane transporter activity"/>
    <property type="evidence" value="ECO:0007669"/>
    <property type="project" value="InterPro"/>
</dbReference>
<gene>
    <name evidence="7" type="ORF">M011DRAFT_485630</name>
</gene>
<name>A0A6A6VGV7_9PLEO</name>
<dbReference type="InterPro" id="IPR045863">
    <property type="entry name" value="CorA_TM1_TM2"/>
</dbReference>
<comment type="subcellular location">
    <subcellularLocation>
        <location evidence="1">Membrane</location>
        <topology evidence="1">Multi-pass membrane protein</topology>
    </subcellularLocation>
</comment>
<dbReference type="Proteomes" id="UP000799440">
    <property type="component" value="Unassembled WGS sequence"/>
</dbReference>